<feature type="active site" description="Nucleophile" evidence="2">
    <location>
        <position position="15"/>
    </location>
</feature>
<feature type="domain" description="DSBA-like thioredoxin" evidence="3">
    <location>
        <begin position="6"/>
        <end position="203"/>
    </location>
</feature>
<dbReference type="STRING" id="1344416.A0A139AXL2"/>
<dbReference type="OrthoDB" id="4664297at2759"/>
<evidence type="ECO:0000313" key="4">
    <source>
        <dbReference type="EMBL" id="KXS21444.1"/>
    </source>
</evidence>
<organism evidence="4 5">
    <name type="scientific">Gonapodya prolifera (strain JEL478)</name>
    <name type="common">Monoblepharis prolifera</name>
    <dbReference type="NCBI Taxonomy" id="1344416"/>
    <lineage>
        <taxon>Eukaryota</taxon>
        <taxon>Fungi</taxon>
        <taxon>Fungi incertae sedis</taxon>
        <taxon>Chytridiomycota</taxon>
        <taxon>Chytridiomycota incertae sedis</taxon>
        <taxon>Monoblepharidomycetes</taxon>
        <taxon>Monoblepharidales</taxon>
        <taxon>Gonapodyaceae</taxon>
        <taxon>Gonapodya</taxon>
    </lineage>
</organism>
<keyword evidence="4" id="KW-0413">Isomerase</keyword>
<dbReference type="SUPFAM" id="SSF52833">
    <property type="entry name" value="Thioredoxin-like"/>
    <property type="match status" value="1"/>
</dbReference>
<dbReference type="Gene3D" id="3.40.30.10">
    <property type="entry name" value="Glutaredoxin"/>
    <property type="match status" value="1"/>
</dbReference>
<evidence type="ECO:0000259" key="3">
    <source>
        <dbReference type="Pfam" id="PF01323"/>
    </source>
</evidence>
<evidence type="ECO:0000256" key="2">
    <source>
        <dbReference type="PIRSR" id="PIRSR006386-1"/>
    </source>
</evidence>
<dbReference type="GO" id="GO:0005739">
    <property type="term" value="C:mitochondrion"/>
    <property type="evidence" value="ECO:0007669"/>
    <property type="project" value="TreeGrafter"/>
</dbReference>
<dbReference type="GO" id="GO:1901170">
    <property type="term" value="P:naphthalene catabolic process"/>
    <property type="evidence" value="ECO:0007669"/>
    <property type="project" value="InterPro"/>
</dbReference>
<protein>
    <recommendedName>
        <fullName evidence="1">Glutathione S-transferase kappa</fullName>
        <ecNumber evidence="1">2.5.1.18</ecNumber>
    </recommendedName>
</protein>
<accession>A0A139AXL2</accession>
<evidence type="ECO:0000256" key="1">
    <source>
        <dbReference type="PIRNR" id="PIRNR006386"/>
    </source>
</evidence>
<dbReference type="InterPro" id="IPR036249">
    <property type="entry name" value="Thioredoxin-like_sf"/>
</dbReference>
<dbReference type="GO" id="GO:0006749">
    <property type="term" value="P:glutathione metabolic process"/>
    <property type="evidence" value="ECO:0007669"/>
    <property type="project" value="TreeGrafter"/>
</dbReference>
<dbReference type="PIRSF" id="PIRSF006386">
    <property type="entry name" value="HCCAis_GSTk"/>
    <property type="match status" value="1"/>
</dbReference>
<proteinExistence type="inferred from homology"/>
<comment type="catalytic activity">
    <reaction evidence="1">
        <text>RX + glutathione = an S-substituted glutathione + a halide anion + H(+)</text>
        <dbReference type="Rhea" id="RHEA:16437"/>
        <dbReference type="ChEBI" id="CHEBI:15378"/>
        <dbReference type="ChEBI" id="CHEBI:16042"/>
        <dbReference type="ChEBI" id="CHEBI:17792"/>
        <dbReference type="ChEBI" id="CHEBI:57925"/>
        <dbReference type="ChEBI" id="CHEBI:90779"/>
        <dbReference type="EC" id="2.5.1.18"/>
    </reaction>
</comment>
<dbReference type="EMBL" id="KQ965732">
    <property type="protein sequence ID" value="KXS21444.1"/>
    <property type="molecule type" value="Genomic_DNA"/>
</dbReference>
<dbReference type="InterPro" id="IPR051924">
    <property type="entry name" value="GST_Kappa/NadH"/>
</dbReference>
<dbReference type="EC" id="2.5.1.18" evidence="1"/>
<dbReference type="GO" id="GO:0004602">
    <property type="term" value="F:glutathione peroxidase activity"/>
    <property type="evidence" value="ECO:0007669"/>
    <property type="project" value="TreeGrafter"/>
</dbReference>
<dbReference type="CDD" id="cd03022">
    <property type="entry name" value="DsbA_HCCA_Iso"/>
    <property type="match status" value="1"/>
</dbReference>
<dbReference type="GO" id="GO:0004364">
    <property type="term" value="F:glutathione transferase activity"/>
    <property type="evidence" value="ECO:0007669"/>
    <property type="project" value="UniProtKB-UniRule"/>
</dbReference>
<dbReference type="GO" id="GO:0005777">
    <property type="term" value="C:peroxisome"/>
    <property type="evidence" value="ECO:0007669"/>
    <property type="project" value="TreeGrafter"/>
</dbReference>
<dbReference type="Pfam" id="PF01323">
    <property type="entry name" value="DSBA"/>
    <property type="match status" value="1"/>
</dbReference>
<dbReference type="OMA" id="RLFWGFD"/>
<keyword evidence="1 4" id="KW-0808">Transferase</keyword>
<dbReference type="PANTHER" id="PTHR42943">
    <property type="entry name" value="GLUTATHIONE S-TRANSFERASE KAPPA"/>
    <property type="match status" value="1"/>
</dbReference>
<dbReference type="Proteomes" id="UP000070544">
    <property type="component" value="Unassembled WGS sequence"/>
</dbReference>
<keyword evidence="5" id="KW-1185">Reference proteome</keyword>
<reference evidence="4 5" key="1">
    <citation type="journal article" date="2015" name="Genome Biol. Evol.">
        <title>Phylogenomic analyses indicate that early fungi evolved digesting cell walls of algal ancestors of land plants.</title>
        <authorList>
            <person name="Chang Y."/>
            <person name="Wang S."/>
            <person name="Sekimoto S."/>
            <person name="Aerts A.L."/>
            <person name="Choi C."/>
            <person name="Clum A."/>
            <person name="LaButti K.M."/>
            <person name="Lindquist E.A."/>
            <person name="Yee Ngan C."/>
            <person name="Ohm R.A."/>
            <person name="Salamov A.A."/>
            <person name="Grigoriev I.V."/>
            <person name="Spatafora J.W."/>
            <person name="Berbee M.L."/>
        </authorList>
    </citation>
    <scope>NUCLEOTIDE SEQUENCE [LARGE SCALE GENOMIC DNA]</scope>
    <source>
        <strain evidence="4 5">JEL478</strain>
    </source>
</reference>
<dbReference type="InterPro" id="IPR014440">
    <property type="entry name" value="HCCAis_GSTk"/>
</dbReference>
<dbReference type="InterPro" id="IPR044087">
    <property type="entry name" value="NahD-like"/>
</dbReference>
<dbReference type="AlphaFoldDB" id="A0A139AXL2"/>
<gene>
    <name evidence="4" type="ORF">M427DRAFT_50885</name>
</gene>
<evidence type="ECO:0000313" key="5">
    <source>
        <dbReference type="Proteomes" id="UP000070544"/>
    </source>
</evidence>
<dbReference type="PANTHER" id="PTHR42943:SF2">
    <property type="entry name" value="GLUTATHIONE S-TRANSFERASE KAPPA 1"/>
    <property type="match status" value="1"/>
</dbReference>
<name>A0A139AXL2_GONPJ</name>
<dbReference type="InterPro" id="IPR001853">
    <property type="entry name" value="DSBA-like_thioredoxin_dom"/>
</dbReference>
<dbReference type="GO" id="GO:0018845">
    <property type="term" value="F:2-hydroxychromene-2-carboxylate isomerase activity"/>
    <property type="evidence" value="ECO:0007669"/>
    <property type="project" value="InterPro"/>
</dbReference>
<comment type="similarity">
    <text evidence="1">Belongs to the GST superfamily. Kappa family.</text>
</comment>
<sequence length="230" mass="25517">MAAPTTVHFWFDLVSPYSYLAHHNLIHRVLPKFPHVSLKYHPIVFGAVLNHIGNVGPAEIPSKRIALYRDIHRAAKRSGIVLGQPKTHPFKSVDALRCTLAVPPSSQASVITGLFAAAWSHRFQTDLSVPSELRKALVEIVGNEEEAERVIAKSKSDEVKGILRESTEAAINAGIFGVPSFTFNNSDEILWGNDKIDVVEEILAGQDSLNQQDHEFIREVLKTEGITRKK</sequence>